<dbReference type="STRING" id="1108595.BKX93_11535"/>
<evidence type="ECO:0000313" key="8">
    <source>
        <dbReference type="Proteomes" id="UP001455709"/>
    </source>
</evidence>
<keyword evidence="8" id="KW-1185">Reference proteome</keyword>
<evidence type="ECO:0000256" key="3">
    <source>
        <dbReference type="ARBA" id="ARBA00023163"/>
    </source>
</evidence>
<dbReference type="KEGG" id="cvc:BKX93_11535"/>
<gene>
    <name evidence="6" type="ORF">ABGV49_12380</name>
    <name evidence="5" type="ORF">BKX93_11535</name>
</gene>
<name>A0A1D9LH56_9NEIS</name>
<feature type="domain" description="HTH marR-type" evidence="4">
    <location>
        <begin position="28"/>
        <end position="162"/>
    </location>
</feature>
<dbReference type="EMBL" id="JBDOJC010000001">
    <property type="protein sequence ID" value="MEO2217853.1"/>
    <property type="molecule type" value="Genomic_DNA"/>
</dbReference>
<dbReference type="GO" id="GO:0003677">
    <property type="term" value="F:DNA binding"/>
    <property type="evidence" value="ECO:0007669"/>
    <property type="project" value="UniProtKB-KW"/>
</dbReference>
<dbReference type="InterPro" id="IPR036388">
    <property type="entry name" value="WH-like_DNA-bd_sf"/>
</dbReference>
<dbReference type="InterPro" id="IPR000835">
    <property type="entry name" value="HTH_MarR-typ"/>
</dbReference>
<reference evidence="5 7" key="1">
    <citation type="submission" date="2016-10" db="EMBL/GenBank/DDBJ databases">
        <title>Chromobacterium muskegensis sp. nov., an insecticidal bacterium isolated from Sphagnum bogs.</title>
        <authorList>
            <person name="Sparks M.E."/>
            <person name="Blackburn M.B."/>
            <person name="Gundersen-Rindal D.E."/>
            <person name="Mitchell A."/>
            <person name="Farrar R."/>
            <person name="Kuhar D."/>
        </authorList>
    </citation>
    <scope>NUCLEOTIDE SEQUENCE [LARGE SCALE GENOMIC DNA]</scope>
    <source>
        <strain evidence="5 7">21-1</strain>
    </source>
</reference>
<dbReference type="RefSeq" id="WP_046156148.1">
    <property type="nucleotide sequence ID" value="NZ_CP017707.1"/>
</dbReference>
<reference evidence="6 8" key="2">
    <citation type="submission" date="2024-05" db="EMBL/GenBank/DDBJ databases">
        <authorList>
            <person name="De Oliveira J.P."/>
            <person name="Noriler S.A."/>
            <person name="De Oliveira A.G."/>
            <person name="Sipoli D.S."/>
        </authorList>
    </citation>
    <scope>NUCLEOTIDE SEQUENCE [LARGE SCALE GENOMIC DNA]</scope>
    <source>
        <strain evidence="6 8">LABIM189</strain>
    </source>
</reference>
<protein>
    <submittedName>
        <fullName evidence="5">MarR family transcriptional regulator</fullName>
    </submittedName>
</protein>
<dbReference type="GeneID" id="68841841"/>
<dbReference type="PRINTS" id="PR00598">
    <property type="entry name" value="HTHMARR"/>
</dbReference>
<dbReference type="Proteomes" id="UP001455709">
    <property type="component" value="Unassembled WGS sequence"/>
</dbReference>
<dbReference type="GO" id="GO:0003700">
    <property type="term" value="F:DNA-binding transcription factor activity"/>
    <property type="evidence" value="ECO:0007669"/>
    <property type="project" value="InterPro"/>
</dbReference>
<proteinExistence type="predicted"/>
<evidence type="ECO:0000313" key="5">
    <source>
        <dbReference type="EMBL" id="AOZ50554.1"/>
    </source>
</evidence>
<dbReference type="Pfam" id="PF12802">
    <property type="entry name" value="MarR_2"/>
    <property type="match status" value="1"/>
</dbReference>
<dbReference type="SUPFAM" id="SSF46785">
    <property type="entry name" value="Winged helix' DNA-binding domain"/>
    <property type="match status" value="1"/>
</dbReference>
<evidence type="ECO:0000256" key="1">
    <source>
        <dbReference type="ARBA" id="ARBA00023015"/>
    </source>
</evidence>
<evidence type="ECO:0000256" key="2">
    <source>
        <dbReference type="ARBA" id="ARBA00023125"/>
    </source>
</evidence>
<evidence type="ECO:0000313" key="7">
    <source>
        <dbReference type="Proteomes" id="UP000178776"/>
    </source>
</evidence>
<evidence type="ECO:0000313" key="6">
    <source>
        <dbReference type="EMBL" id="MEO2217853.1"/>
    </source>
</evidence>
<evidence type="ECO:0000259" key="4">
    <source>
        <dbReference type="PROSITE" id="PS50995"/>
    </source>
</evidence>
<dbReference type="Gene3D" id="1.10.10.10">
    <property type="entry name" value="Winged helix-like DNA-binding domain superfamily/Winged helix DNA-binding domain"/>
    <property type="match status" value="1"/>
</dbReference>
<dbReference type="PROSITE" id="PS50995">
    <property type="entry name" value="HTH_MARR_2"/>
    <property type="match status" value="1"/>
</dbReference>
<dbReference type="SMART" id="SM00347">
    <property type="entry name" value="HTH_MARR"/>
    <property type="match status" value="1"/>
</dbReference>
<organism evidence="5 7">
    <name type="scientific">Chromobacterium vaccinii</name>
    <dbReference type="NCBI Taxonomy" id="1108595"/>
    <lineage>
        <taxon>Bacteria</taxon>
        <taxon>Pseudomonadati</taxon>
        <taxon>Pseudomonadota</taxon>
        <taxon>Betaproteobacteria</taxon>
        <taxon>Neisseriales</taxon>
        <taxon>Chromobacteriaceae</taxon>
        <taxon>Chromobacterium</taxon>
    </lineage>
</organism>
<dbReference type="PANTHER" id="PTHR42756:SF1">
    <property type="entry name" value="TRANSCRIPTIONAL REPRESSOR OF EMRAB OPERON"/>
    <property type="match status" value="1"/>
</dbReference>
<sequence length="166" mass="18679">MSPNKSFSQLEQAISRVEARFPGVPRQEVILTRLIFHIVPRLTAHLCECLKQHGLNETVWMALLALYACPNQMLNPSDISETLDSSRTNATRIADELVKNGWAARSASAEDRRKIVLELTPAGVALVEGLLPYSREIHRSLWTDFEADEKAELERLMRKLLSKLGG</sequence>
<accession>A0A1D9LH56</accession>
<keyword evidence="1" id="KW-0805">Transcription regulation</keyword>
<keyword evidence="2" id="KW-0238">DNA-binding</keyword>
<dbReference type="InterPro" id="IPR036390">
    <property type="entry name" value="WH_DNA-bd_sf"/>
</dbReference>
<dbReference type="EMBL" id="CP017707">
    <property type="protein sequence ID" value="AOZ50554.1"/>
    <property type="molecule type" value="Genomic_DNA"/>
</dbReference>
<keyword evidence="3" id="KW-0804">Transcription</keyword>
<dbReference type="PANTHER" id="PTHR42756">
    <property type="entry name" value="TRANSCRIPTIONAL REGULATOR, MARR"/>
    <property type="match status" value="1"/>
</dbReference>
<dbReference type="AlphaFoldDB" id="A0A1D9LH56"/>
<dbReference type="Proteomes" id="UP000178776">
    <property type="component" value="Chromosome"/>
</dbReference>